<evidence type="ECO:0000313" key="2">
    <source>
        <dbReference type="Proteomes" id="UP000814140"/>
    </source>
</evidence>
<name>A0ACB8TIM1_9AGAM</name>
<reference evidence="1" key="1">
    <citation type="submission" date="2021-03" db="EMBL/GenBank/DDBJ databases">
        <authorList>
            <consortium name="DOE Joint Genome Institute"/>
            <person name="Ahrendt S."/>
            <person name="Looney B.P."/>
            <person name="Miyauchi S."/>
            <person name="Morin E."/>
            <person name="Drula E."/>
            <person name="Courty P.E."/>
            <person name="Chicoki N."/>
            <person name="Fauchery L."/>
            <person name="Kohler A."/>
            <person name="Kuo A."/>
            <person name="Labutti K."/>
            <person name="Pangilinan J."/>
            <person name="Lipzen A."/>
            <person name="Riley R."/>
            <person name="Andreopoulos W."/>
            <person name="He G."/>
            <person name="Johnson J."/>
            <person name="Barry K.W."/>
            <person name="Grigoriev I.V."/>
            <person name="Nagy L."/>
            <person name="Hibbett D."/>
            <person name="Henrissat B."/>
            <person name="Matheny P.B."/>
            <person name="Labbe J."/>
            <person name="Martin F."/>
        </authorList>
    </citation>
    <scope>NUCLEOTIDE SEQUENCE</scope>
    <source>
        <strain evidence="1">HHB10654</strain>
    </source>
</reference>
<reference evidence="1" key="2">
    <citation type="journal article" date="2022" name="New Phytol.">
        <title>Evolutionary transition to the ectomycorrhizal habit in the genomes of a hyperdiverse lineage of mushroom-forming fungi.</title>
        <authorList>
            <person name="Looney B."/>
            <person name="Miyauchi S."/>
            <person name="Morin E."/>
            <person name="Drula E."/>
            <person name="Courty P.E."/>
            <person name="Kohler A."/>
            <person name="Kuo A."/>
            <person name="LaButti K."/>
            <person name="Pangilinan J."/>
            <person name="Lipzen A."/>
            <person name="Riley R."/>
            <person name="Andreopoulos W."/>
            <person name="He G."/>
            <person name="Johnson J."/>
            <person name="Nolan M."/>
            <person name="Tritt A."/>
            <person name="Barry K.W."/>
            <person name="Grigoriev I.V."/>
            <person name="Nagy L.G."/>
            <person name="Hibbett D."/>
            <person name="Henrissat B."/>
            <person name="Matheny P.B."/>
            <person name="Labbe J."/>
            <person name="Martin F.M."/>
        </authorList>
    </citation>
    <scope>NUCLEOTIDE SEQUENCE</scope>
    <source>
        <strain evidence="1">HHB10654</strain>
    </source>
</reference>
<evidence type="ECO:0000313" key="1">
    <source>
        <dbReference type="EMBL" id="KAI0068240.1"/>
    </source>
</evidence>
<dbReference type="EMBL" id="MU277188">
    <property type="protein sequence ID" value="KAI0068240.1"/>
    <property type="molecule type" value="Genomic_DNA"/>
</dbReference>
<dbReference type="Proteomes" id="UP000814140">
    <property type="component" value="Unassembled WGS sequence"/>
</dbReference>
<comment type="caution">
    <text evidence="1">The sequence shown here is derived from an EMBL/GenBank/DDBJ whole genome shotgun (WGS) entry which is preliminary data.</text>
</comment>
<sequence length="1019" mass="115878">MFIPMDRLAASGETVESLEANSQIRPFWRNRNSIFSSLVSIALGITGSSALATFYSLQGLFNTLQIFALIMNTIIPRKGNNAVSDWRQVFVGTIPNILALNFASTLIQSIIFLLLLMTLSGVLLYIFHRSTSPCTRYNRFEGFQEPEKQGSGWGIVIVSFLLTVIYLPLSTMAVHVLTWSDDLWAVPNPYINATSNPPVVPPLGPSDQYRDPLDFCYTTTMKRDEINFAPVVVIFALITFAALTISYPLSLRSVLIQAVPIVDRYTELGKIRSDSDMDREYQRLLARDRNPLSFLYGGFRHGWATYESVFLFAKLSALLTVAVISPNNCLFRSFSESRVAVVREALLLIVMVVFFGLQCFYAPFLDPVNNASEWMSRLNYVLTSLVSLAVALNVPGKSIINGVVLYVIYAITYGFSFYFTIINISGMQRTVKRLARRVDFSIDIFSPRLDISASSPHSKRRIWQEAITTLLLTNQECHIPKKQPMHFVQAPNAEYPPYLLDFAGSPGERHVENLKILREVGSLSYSKAVALVSGPNHARFRSVISEIQTHHIGPDSYWKNLSKPLSPGRTRCFGNAWWIPFPPTLVIRYDDGPLAVLQEVSDLEQYVAQNSSPDIRRRREIRMALRALDGKTVFWPHRYIREVDSRSPWCRRGTRYKAQTAVHYQTCVLNIKRKGYLTFEGFQLGSGFDVEFVYAKTVHLDGSIIGLNDNYDLTAPLAQFLAMNHTLIQSALPGIHAILVKYRQRCLDECRHKADVLTYRFLSHVYDQPREPAGLAKSSIEFEHDLRVRQLMIGSEAVFEVSYERLMAVSHSELATWWYIFWDDFWRRNYETIKALKLHQPDFDPHYPTSIAYTPLPRAALETFLIQRGLMNNKPRWGDFLHHGFLNKIYIRMYDIVFHQTSQANIFHLGYNRSEQDMEDIDLETQGNPSSLGTGGGTDHDDVSIRARPVFRWEGILKDPLVKAMGPRRIFLAKMGAWFGVTPFWRDGSRSHGVALDVRLEGGKYVLLGGPGTSRTHTI</sequence>
<accession>A0ACB8TIM1</accession>
<organism evidence="1 2">
    <name type="scientific">Artomyces pyxidatus</name>
    <dbReference type="NCBI Taxonomy" id="48021"/>
    <lineage>
        <taxon>Eukaryota</taxon>
        <taxon>Fungi</taxon>
        <taxon>Dikarya</taxon>
        <taxon>Basidiomycota</taxon>
        <taxon>Agaricomycotina</taxon>
        <taxon>Agaricomycetes</taxon>
        <taxon>Russulales</taxon>
        <taxon>Auriscalpiaceae</taxon>
        <taxon>Artomyces</taxon>
    </lineage>
</organism>
<protein>
    <submittedName>
        <fullName evidence="1">Uncharacterized protein</fullName>
    </submittedName>
</protein>
<gene>
    <name evidence="1" type="ORF">BV25DRAFT_1867258</name>
</gene>
<keyword evidence="2" id="KW-1185">Reference proteome</keyword>
<proteinExistence type="predicted"/>